<feature type="domain" description="Thymidylate synthase/dCMP hydroxymethylase" evidence="3">
    <location>
        <begin position="93"/>
        <end position="208"/>
    </location>
</feature>
<name>A0ABP6MIE5_9ACTN</name>
<dbReference type="EMBL" id="BAAAUT010000001">
    <property type="protein sequence ID" value="GAA3113084.1"/>
    <property type="molecule type" value="Genomic_DNA"/>
</dbReference>
<dbReference type="InterPro" id="IPR023451">
    <property type="entry name" value="Thymidate_synth/dCMP_Mease_dom"/>
</dbReference>
<gene>
    <name evidence="4" type="ORF">GCM10010466_00150</name>
</gene>
<dbReference type="Pfam" id="PF00303">
    <property type="entry name" value="Thymidylat_synt"/>
    <property type="match status" value="1"/>
</dbReference>
<evidence type="ECO:0000259" key="3">
    <source>
        <dbReference type="Pfam" id="PF00303"/>
    </source>
</evidence>
<accession>A0ABP6MIE5</accession>
<dbReference type="InterPro" id="IPR036926">
    <property type="entry name" value="Thymidate_synth/dCMP_Mease_sf"/>
</dbReference>
<evidence type="ECO:0000313" key="5">
    <source>
        <dbReference type="Proteomes" id="UP001500320"/>
    </source>
</evidence>
<proteinExistence type="predicted"/>
<evidence type="ECO:0000313" key="4">
    <source>
        <dbReference type="EMBL" id="GAA3113084.1"/>
    </source>
</evidence>
<reference evidence="5" key="1">
    <citation type="journal article" date="2019" name="Int. J. Syst. Evol. Microbiol.">
        <title>The Global Catalogue of Microorganisms (GCM) 10K type strain sequencing project: providing services to taxonomists for standard genome sequencing and annotation.</title>
        <authorList>
            <consortium name="The Broad Institute Genomics Platform"/>
            <consortium name="The Broad Institute Genome Sequencing Center for Infectious Disease"/>
            <person name="Wu L."/>
            <person name="Ma J."/>
        </authorList>
    </citation>
    <scope>NUCLEOTIDE SEQUENCE [LARGE SCALE GENOMIC DNA]</scope>
    <source>
        <strain evidence="5">JCM 9373</strain>
    </source>
</reference>
<sequence length="242" mass="26193">MADLLRRFATCGECWVWLMRHVRDEGGPAEDDRGPVIEAPAVLFEIDRAGWDDPLLAAYGDAGRIALYSSKFTEVAVVPPFKYSYGGRLRGLLGVDQLAWVTALLRARPYSKSGWISLTAPGERPDAVPCLTSLAFRLREGRLVMTAAFRSQNALTSYLNYVPLRSIQSEVADDLGVGCGSMRVFVDVPHIYVADAAVVEEILGRSERDGLGEGEGEASPGPAGRSGRDRGGLRPDRGRGAP</sequence>
<keyword evidence="1" id="KW-0808">Transferase</keyword>
<evidence type="ECO:0000256" key="1">
    <source>
        <dbReference type="ARBA" id="ARBA00022679"/>
    </source>
</evidence>
<dbReference type="Proteomes" id="UP001500320">
    <property type="component" value="Unassembled WGS sequence"/>
</dbReference>
<comment type="caution">
    <text evidence="4">The sequence shown here is derived from an EMBL/GenBank/DDBJ whole genome shotgun (WGS) entry which is preliminary data.</text>
</comment>
<dbReference type="Gene3D" id="3.30.572.10">
    <property type="entry name" value="Thymidylate synthase/dCMP hydroxymethylase domain"/>
    <property type="match status" value="1"/>
</dbReference>
<feature type="compositionally biased region" description="Basic and acidic residues" evidence="2">
    <location>
        <begin position="226"/>
        <end position="242"/>
    </location>
</feature>
<evidence type="ECO:0000256" key="2">
    <source>
        <dbReference type="SAM" id="MobiDB-lite"/>
    </source>
</evidence>
<keyword evidence="5" id="KW-1185">Reference proteome</keyword>
<dbReference type="SUPFAM" id="SSF55831">
    <property type="entry name" value="Thymidylate synthase/dCMP hydroxymethylase"/>
    <property type="match status" value="1"/>
</dbReference>
<feature type="region of interest" description="Disordered" evidence="2">
    <location>
        <begin position="206"/>
        <end position="242"/>
    </location>
</feature>
<protein>
    <recommendedName>
        <fullName evidence="3">Thymidylate synthase/dCMP hydroxymethylase domain-containing protein</fullName>
    </recommendedName>
</protein>
<organism evidence="4 5">
    <name type="scientific">Planomonospora alba</name>
    <dbReference type="NCBI Taxonomy" id="161354"/>
    <lineage>
        <taxon>Bacteria</taxon>
        <taxon>Bacillati</taxon>
        <taxon>Actinomycetota</taxon>
        <taxon>Actinomycetes</taxon>
        <taxon>Streptosporangiales</taxon>
        <taxon>Streptosporangiaceae</taxon>
        <taxon>Planomonospora</taxon>
    </lineage>
</organism>